<evidence type="ECO:0000313" key="4">
    <source>
        <dbReference type="Proteomes" id="UP000002051"/>
    </source>
</evidence>
<feature type="domain" description="F-box" evidence="1">
    <location>
        <begin position="1"/>
        <end position="43"/>
    </location>
</feature>
<dbReference type="InterPro" id="IPR006527">
    <property type="entry name" value="F-box-assoc_dom_typ1"/>
</dbReference>
<dbReference type="PaxDb" id="3880-AES84637"/>
<dbReference type="KEGG" id="mtr:25484113"/>
<dbReference type="InterPro" id="IPR017451">
    <property type="entry name" value="F-box-assoc_interact_dom"/>
</dbReference>
<dbReference type="OrthoDB" id="591557at2759"/>
<evidence type="ECO:0000313" key="2">
    <source>
        <dbReference type="EMBL" id="KEH42369.1"/>
    </source>
</evidence>
<proteinExistence type="predicted"/>
<dbReference type="Pfam" id="PF07734">
    <property type="entry name" value="FBA_1"/>
    <property type="match status" value="1"/>
</dbReference>
<dbReference type="PANTHER" id="PTHR31672:SF13">
    <property type="entry name" value="F-BOX PROTEIN CPR30-LIKE"/>
    <property type="match status" value="1"/>
</dbReference>
<sequence length="380" mass="43399">MADLPPEILTGILSLLPVQSLLRFRSTSKSLQSLIDSHNFIKLHLQNSLNRSLILRHNSVFYQINDFSNLTTRIKLNLPFKLPNNNISLFSSCNGLLFITTNVGIAFWNPNIRKHQNIPNLPISIPPPRSGNVHFLSCVHGFGFDPLNVDYKLLRISCIVDPQYSTSDSHVRLFSSKMNSWKDLPSMPYALSYPRTEGVFVENSLHWIMTRKLGQLQSRVIVAFNLTHEIFNEVPFPEIGEEVNSESFEIGVAVLEGCLCMIVNYQTVKIDVWVMKEYGCRDSWCELFTLAESCFILPLKTLWPLAYSSDGSMVLLEVDCEKLFWYDLKSEQVSCVEGIPNFDQAMICVGSLVPPSFPRKENYTSKRRDDFLSRGFKLKL</sequence>
<dbReference type="InterPro" id="IPR001810">
    <property type="entry name" value="F-box_dom"/>
</dbReference>
<accession>G7ZZJ9</accession>
<dbReference type="Proteomes" id="UP000002051">
    <property type="component" value="Unassembled WGS sequence"/>
</dbReference>
<dbReference type="PANTHER" id="PTHR31672">
    <property type="entry name" value="BNACNNG10540D PROTEIN"/>
    <property type="match status" value="1"/>
</dbReference>
<dbReference type="eggNOG" id="ENOG502QVMN">
    <property type="taxonomic scope" value="Eukaryota"/>
</dbReference>
<dbReference type="AlphaFoldDB" id="G7ZZJ9"/>
<dbReference type="Pfam" id="PF00646">
    <property type="entry name" value="F-box"/>
    <property type="match status" value="1"/>
</dbReference>
<dbReference type="HOGENOM" id="CLU_027176_1_2_1"/>
<dbReference type="NCBIfam" id="TIGR01640">
    <property type="entry name" value="F_box_assoc_1"/>
    <property type="match status" value="1"/>
</dbReference>
<protein>
    <submittedName>
        <fullName evidence="2">F-box protein interaction domain protein</fullName>
    </submittedName>
</protein>
<organism evidence="2 4">
    <name type="scientific">Medicago truncatula</name>
    <name type="common">Barrel medic</name>
    <name type="synonym">Medicago tribuloides</name>
    <dbReference type="NCBI Taxonomy" id="3880"/>
    <lineage>
        <taxon>Eukaryota</taxon>
        <taxon>Viridiplantae</taxon>
        <taxon>Streptophyta</taxon>
        <taxon>Embryophyta</taxon>
        <taxon>Tracheophyta</taxon>
        <taxon>Spermatophyta</taxon>
        <taxon>Magnoliopsida</taxon>
        <taxon>eudicotyledons</taxon>
        <taxon>Gunneridae</taxon>
        <taxon>Pentapetalae</taxon>
        <taxon>rosids</taxon>
        <taxon>fabids</taxon>
        <taxon>Fabales</taxon>
        <taxon>Fabaceae</taxon>
        <taxon>Papilionoideae</taxon>
        <taxon>50 kb inversion clade</taxon>
        <taxon>NPAAA clade</taxon>
        <taxon>Hologalegina</taxon>
        <taxon>IRL clade</taxon>
        <taxon>Trifolieae</taxon>
        <taxon>Medicago</taxon>
    </lineage>
</organism>
<gene>
    <name evidence="3" type="primary">25484113</name>
    <name evidence="2" type="ordered locus">MTR_1g068875</name>
</gene>
<dbReference type="EMBL" id="CM001217">
    <property type="protein sequence ID" value="KEH42369.1"/>
    <property type="molecule type" value="Genomic_DNA"/>
</dbReference>
<dbReference type="SMART" id="SM00256">
    <property type="entry name" value="FBOX"/>
    <property type="match status" value="1"/>
</dbReference>
<dbReference type="OMA" id="LWFHINA"/>
<dbReference type="Gene3D" id="1.20.1280.50">
    <property type="match status" value="1"/>
</dbReference>
<name>G7ZZJ9_MEDTR</name>
<reference evidence="2 4" key="2">
    <citation type="journal article" date="2014" name="BMC Genomics">
        <title>An improved genome release (version Mt4.0) for the model legume Medicago truncatula.</title>
        <authorList>
            <person name="Tang H."/>
            <person name="Krishnakumar V."/>
            <person name="Bidwell S."/>
            <person name="Rosen B."/>
            <person name="Chan A."/>
            <person name="Zhou S."/>
            <person name="Gentzbittel L."/>
            <person name="Childs K.L."/>
            <person name="Yandell M."/>
            <person name="Gundlach H."/>
            <person name="Mayer K.F."/>
            <person name="Schwartz D.C."/>
            <person name="Town C.D."/>
        </authorList>
    </citation>
    <scope>GENOME REANNOTATION</scope>
    <source>
        <strain evidence="2">A17</strain>
        <strain evidence="3 4">cv. Jemalong A17</strain>
    </source>
</reference>
<reference evidence="2 4" key="1">
    <citation type="journal article" date="2011" name="Nature">
        <title>The Medicago genome provides insight into the evolution of rhizobial symbioses.</title>
        <authorList>
            <person name="Young N.D."/>
            <person name="Debelle F."/>
            <person name="Oldroyd G.E."/>
            <person name="Geurts R."/>
            <person name="Cannon S.B."/>
            <person name="Udvardi M.K."/>
            <person name="Benedito V.A."/>
            <person name="Mayer K.F."/>
            <person name="Gouzy J."/>
            <person name="Schoof H."/>
            <person name="Van de Peer Y."/>
            <person name="Proost S."/>
            <person name="Cook D.R."/>
            <person name="Meyers B.C."/>
            <person name="Spannagl M."/>
            <person name="Cheung F."/>
            <person name="De Mita S."/>
            <person name="Krishnakumar V."/>
            <person name="Gundlach H."/>
            <person name="Zhou S."/>
            <person name="Mudge J."/>
            <person name="Bharti A.K."/>
            <person name="Murray J.D."/>
            <person name="Naoumkina M.A."/>
            <person name="Rosen B."/>
            <person name="Silverstein K.A."/>
            <person name="Tang H."/>
            <person name="Rombauts S."/>
            <person name="Zhao P.X."/>
            <person name="Zhou P."/>
            <person name="Barbe V."/>
            <person name="Bardou P."/>
            <person name="Bechner M."/>
            <person name="Bellec A."/>
            <person name="Berger A."/>
            <person name="Berges H."/>
            <person name="Bidwell S."/>
            <person name="Bisseling T."/>
            <person name="Choisne N."/>
            <person name="Couloux A."/>
            <person name="Denny R."/>
            <person name="Deshpande S."/>
            <person name="Dai X."/>
            <person name="Doyle J.J."/>
            <person name="Dudez A.M."/>
            <person name="Farmer A.D."/>
            <person name="Fouteau S."/>
            <person name="Franken C."/>
            <person name="Gibelin C."/>
            <person name="Gish J."/>
            <person name="Goldstein S."/>
            <person name="Gonzalez A.J."/>
            <person name="Green P.J."/>
            <person name="Hallab A."/>
            <person name="Hartog M."/>
            <person name="Hua A."/>
            <person name="Humphray S.J."/>
            <person name="Jeong D.H."/>
            <person name="Jing Y."/>
            <person name="Jocker A."/>
            <person name="Kenton S.M."/>
            <person name="Kim D.J."/>
            <person name="Klee K."/>
            <person name="Lai H."/>
            <person name="Lang C."/>
            <person name="Lin S."/>
            <person name="Macmil S.L."/>
            <person name="Magdelenat G."/>
            <person name="Matthews L."/>
            <person name="McCorrison J."/>
            <person name="Monaghan E.L."/>
            <person name="Mun J.H."/>
            <person name="Najar F.Z."/>
            <person name="Nicholson C."/>
            <person name="Noirot C."/>
            <person name="O'Bleness M."/>
            <person name="Paule C.R."/>
            <person name="Poulain J."/>
            <person name="Prion F."/>
            <person name="Qin B."/>
            <person name="Qu C."/>
            <person name="Retzel E.F."/>
            <person name="Riddle C."/>
            <person name="Sallet E."/>
            <person name="Samain S."/>
            <person name="Samson N."/>
            <person name="Sanders I."/>
            <person name="Saurat O."/>
            <person name="Scarpelli C."/>
            <person name="Schiex T."/>
            <person name="Segurens B."/>
            <person name="Severin A.J."/>
            <person name="Sherrier D.J."/>
            <person name="Shi R."/>
            <person name="Sims S."/>
            <person name="Singer S.R."/>
            <person name="Sinharoy S."/>
            <person name="Sterck L."/>
            <person name="Viollet A."/>
            <person name="Wang B.B."/>
            <person name="Wang K."/>
            <person name="Wang M."/>
            <person name="Wang X."/>
            <person name="Warfsmann J."/>
            <person name="Weissenbach J."/>
            <person name="White D.D."/>
            <person name="White J.D."/>
            <person name="Wiley G.B."/>
            <person name="Wincker P."/>
            <person name="Xing Y."/>
            <person name="Yang L."/>
            <person name="Yao Z."/>
            <person name="Ying F."/>
            <person name="Zhai J."/>
            <person name="Zhou L."/>
            <person name="Zuber A."/>
            <person name="Denarie J."/>
            <person name="Dixon R.A."/>
            <person name="May G.D."/>
            <person name="Schwartz D.C."/>
            <person name="Rogers J."/>
            <person name="Quetier F."/>
            <person name="Town C.D."/>
            <person name="Roe B.A."/>
        </authorList>
    </citation>
    <scope>NUCLEOTIDE SEQUENCE [LARGE SCALE GENOMIC DNA]</scope>
    <source>
        <strain evidence="2">A17</strain>
        <strain evidence="3 4">cv. Jemalong A17</strain>
    </source>
</reference>
<reference evidence="3" key="3">
    <citation type="submission" date="2015-04" db="UniProtKB">
        <authorList>
            <consortium name="EnsemblPlants"/>
        </authorList>
    </citation>
    <scope>IDENTIFICATION</scope>
    <source>
        <strain evidence="3">cv. Jemalong A17</strain>
    </source>
</reference>
<dbReference type="InterPro" id="IPR050796">
    <property type="entry name" value="SCF_F-box_component"/>
</dbReference>
<dbReference type="SUPFAM" id="SSF81383">
    <property type="entry name" value="F-box domain"/>
    <property type="match status" value="1"/>
</dbReference>
<dbReference type="EnsemblPlants" id="KEH42369">
    <property type="protein sequence ID" value="KEH42369"/>
    <property type="gene ID" value="MTR_1g068875"/>
</dbReference>
<evidence type="ECO:0000259" key="1">
    <source>
        <dbReference type="PROSITE" id="PS50181"/>
    </source>
</evidence>
<dbReference type="PROSITE" id="PS50181">
    <property type="entry name" value="FBOX"/>
    <property type="match status" value="1"/>
</dbReference>
<dbReference type="InterPro" id="IPR036047">
    <property type="entry name" value="F-box-like_dom_sf"/>
</dbReference>
<evidence type="ECO:0000313" key="3">
    <source>
        <dbReference type="EnsemblPlants" id="KEH42369"/>
    </source>
</evidence>
<keyword evidence="4" id="KW-1185">Reference proteome</keyword>
<dbReference type="STRING" id="3880.G7ZZJ9"/>